<dbReference type="Proteomes" id="UP000824596">
    <property type="component" value="Unassembled WGS sequence"/>
</dbReference>
<feature type="region of interest" description="Disordered" evidence="1">
    <location>
        <begin position="1"/>
        <end position="86"/>
    </location>
</feature>
<dbReference type="EMBL" id="JAIZPD010000005">
    <property type="protein sequence ID" value="KAH0962693.1"/>
    <property type="molecule type" value="Genomic_DNA"/>
</dbReference>
<dbReference type="InterPro" id="IPR036322">
    <property type="entry name" value="WD40_repeat_dom_sf"/>
</dbReference>
<dbReference type="GeneID" id="68354332"/>
<reference evidence="2" key="1">
    <citation type="submission" date="2021-09" db="EMBL/GenBank/DDBJ databases">
        <title>A high-quality genome of the endoparasitic fungus Hirsutella rhossiliensis with a comparison of Hirsutella genomes reveals transposable elements contributing to genome size variation.</title>
        <authorList>
            <person name="Lin R."/>
            <person name="Jiao Y."/>
            <person name="Sun X."/>
            <person name="Ling J."/>
            <person name="Xie B."/>
            <person name="Cheng X."/>
        </authorList>
    </citation>
    <scope>NUCLEOTIDE SEQUENCE</scope>
    <source>
        <strain evidence="2">HR02</strain>
    </source>
</reference>
<evidence type="ECO:0000313" key="2">
    <source>
        <dbReference type="EMBL" id="KAH0962693.1"/>
    </source>
</evidence>
<gene>
    <name evidence="2" type="ORF">HRG_05203</name>
</gene>
<dbReference type="OrthoDB" id="5242786at2759"/>
<evidence type="ECO:0000313" key="3">
    <source>
        <dbReference type="Proteomes" id="UP000824596"/>
    </source>
</evidence>
<organism evidence="2 3">
    <name type="scientific">Hirsutella rhossiliensis</name>
    <dbReference type="NCBI Taxonomy" id="111463"/>
    <lineage>
        <taxon>Eukaryota</taxon>
        <taxon>Fungi</taxon>
        <taxon>Dikarya</taxon>
        <taxon>Ascomycota</taxon>
        <taxon>Pezizomycotina</taxon>
        <taxon>Sordariomycetes</taxon>
        <taxon>Hypocreomycetidae</taxon>
        <taxon>Hypocreales</taxon>
        <taxon>Ophiocordycipitaceae</taxon>
        <taxon>Hirsutella</taxon>
    </lineage>
</organism>
<dbReference type="AlphaFoldDB" id="A0A9P8MV15"/>
<evidence type="ECO:0000256" key="1">
    <source>
        <dbReference type="SAM" id="MobiDB-lite"/>
    </source>
</evidence>
<accession>A0A9P8MV15</accession>
<evidence type="ECO:0008006" key="4">
    <source>
        <dbReference type="Google" id="ProtNLM"/>
    </source>
</evidence>
<proteinExistence type="predicted"/>
<dbReference type="SUPFAM" id="SSF50978">
    <property type="entry name" value="WD40 repeat-like"/>
    <property type="match status" value="1"/>
</dbReference>
<sequence length="527" mass="57425">MELDVAQTPRAEREETHARKQLPRSTSHPPTRARPKGPSYSLFPPPEKPLPPLPIVVEKTKHSTSAAPSVSLDKARPRADSASLSSTTTLDFEASAYSLTAGAALDRAPEWPGSGSPASKRVLAASSALQLGFEKLLVSDEKRHGNSVYFLDSCAMPRTLASKHGKDTIKIWKVDQGTVQGVIKFPAYTEAQSRSRDYLIRSHSIVSESSNLIAVTTRFGRTLEIWNWKRRKCLQTITNADRWTAGRSEGYGNDCSSLAVYRAATNSISFYNVGKDMKGLTEQPAIDLTQGKLPFVPQYPELAMSTTSPLLVAAAGPRPPKAGHPPPEKETLLVAWETHKDGAISQKPYRAVRPWQHEEISTAVPCQLSVYGSVAVSIWIPASFQAVPAPPSRGGLGYNLAHVPVRNRHVLVWDLAASCTWTFAIPNCPACISPDCRYVAYCHASGAEIGARGCLSILDVREGNEVWSWPDKDALAINSGPQPGFKQFEDLGSVSELSFSADGTFLLVGDKSGRIGMYNIRDKMMPF</sequence>
<keyword evidence="3" id="KW-1185">Reference proteome</keyword>
<feature type="compositionally biased region" description="Pro residues" evidence="1">
    <location>
        <begin position="43"/>
        <end position="54"/>
    </location>
</feature>
<dbReference type="InterPro" id="IPR015943">
    <property type="entry name" value="WD40/YVTN_repeat-like_dom_sf"/>
</dbReference>
<name>A0A9P8MV15_9HYPO</name>
<protein>
    <recommendedName>
        <fullName evidence="4">WD40 repeat-like protein</fullName>
    </recommendedName>
</protein>
<dbReference type="Gene3D" id="2.130.10.10">
    <property type="entry name" value="YVTN repeat-like/Quinoprotein amine dehydrogenase"/>
    <property type="match status" value="2"/>
</dbReference>
<dbReference type="RefSeq" id="XP_044720206.1">
    <property type="nucleotide sequence ID" value="XM_044863674.1"/>
</dbReference>
<comment type="caution">
    <text evidence="2">The sequence shown here is derived from an EMBL/GenBank/DDBJ whole genome shotgun (WGS) entry which is preliminary data.</text>
</comment>